<organism evidence="1 2">
    <name type="scientific">Chondrus crispus</name>
    <name type="common">Carrageen Irish moss</name>
    <name type="synonym">Polymorpha crispa</name>
    <dbReference type="NCBI Taxonomy" id="2769"/>
    <lineage>
        <taxon>Eukaryota</taxon>
        <taxon>Rhodophyta</taxon>
        <taxon>Florideophyceae</taxon>
        <taxon>Rhodymeniophycidae</taxon>
        <taxon>Gigartinales</taxon>
        <taxon>Gigartinaceae</taxon>
        <taxon>Chondrus</taxon>
    </lineage>
</organism>
<dbReference type="EMBL" id="HG001941">
    <property type="protein sequence ID" value="CDF38543.1"/>
    <property type="molecule type" value="Genomic_DNA"/>
</dbReference>
<protein>
    <submittedName>
        <fullName evidence="1">Uncharacterized protein</fullName>
    </submittedName>
</protein>
<accession>R7QLB4</accession>
<keyword evidence="2" id="KW-1185">Reference proteome</keyword>
<reference evidence="2" key="1">
    <citation type="journal article" date="2013" name="Proc. Natl. Acad. Sci. U.S.A.">
        <title>Genome structure and metabolic features in the red seaweed Chondrus crispus shed light on evolution of the Archaeplastida.</title>
        <authorList>
            <person name="Collen J."/>
            <person name="Porcel B."/>
            <person name="Carre W."/>
            <person name="Ball S.G."/>
            <person name="Chaparro C."/>
            <person name="Tonon T."/>
            <person name="Barbeyron T."/>
            <person name="Michel G."/>
            <person name="Noel B."/>
            <person name="Valentin K."/>
            <person name="Elias M."/>
            <person name="Artiguenave F."/>
            <person name="Arun A."/>
            <person name="Aury J.M."/>
            <person name="Barbosa-Neto J.F."/>
            <person name="Bothwell J.H."/>
            <person name="Bouget F.Y."/>
            <person name="Brillet L."/>
            <person name="Cabello-Hurtado F."/>
            <person name="Capella-Gutierrez S."/>
            <person name="Charrier B."/>
            <person name="Cladiere L."/>
            <person name="Cock J.M."/>
            <person name="Coelho S.M."/>
            <person name="Colleoni C."/>
            <person name="Czjzek M."/>
            <person name="Da Silva C."/>
            <person name="Delage L."/>
            <person name="Denoeud F."/>
            <person name="Deschamps P."/>
            <person name="Dittami S.M."/>
            <person name="Gabaldon T."/>
            <person name="Gachon C.M."/>
            <person name="Groisillier A."/>
            <person name="Herve C."/>
            <person name="Jabbari K."/>
            <person name="Katinka M."/>
            <person name="Kloareg B."/>
            <person name="Kowalczyk N."/>
            <person name="Labadie K."/>
            <person name="Leblanc C."/>
            <person name="Lopez P.J."/>
            <person name="McLachlan D.H."/>
            <person name="Meslet-Cladiere L."/>
            <person name="Moustafa A."/>
            <person name="Nehr Z."/>
            <person name="Nyvall Collen P."/>
            <person name="Panaud O."/>
            <person name="Partensky F."/>
            <person name="Poulain J."/>
            <person name="Rensing S.A."/>
            <person name="Rousvoal S."/>
            <person name="Samson G."/>
            <person name="Symeonidi A."/>
            <person name="Weissenbach J."/>
            <person name="Zambounis A."/>
            <person name="Wincker P."/>
            <person name="Boyen C."/>
        </authorList>
    </citation>
    <scope>NUCLEOTIDE SEQUENCE [LARGE SCALE GENOMIC DNA]</scope>
    <source>
        <strain evidence="2">cv. Stackhouse</strain>
    </source>
</reference>
<evidence type="ECO:0000313" key="2">
    <source>
        <dbReference type="Proteomes" id="UP000012073"/>
    </source>
</evidence>
<dbReference type="Gramene" id="CDF38543">
    <property type="protein sequence ID" value="CDF38543"/>
    <property type="gene ID" value="CHC_T00001117001"/>
</dbReference>
<dbReference type="Proteomes" id="UP000012073">
    <property type="component" value="Unassembled WGS sequence"/>
</dbReference>
<dbReference type="AlphaFoldDB" id="R7QLB4"/>
<gene>
    <name evidence="1" type="ORF">CHC_T00001117001</name>
</gene>
<dbReference type="GeneID" id="17326156"/>
<evidence type="ECO:0000313" key="1">
    <source>
        <dbReference type="EMBL" id="CDF38543.1"/>
    </source>
</evidence>
<dbReference type="RefSeq" id="XP_005718436.1">
    <property type="nucleotide sequence ID" value="XM_005718379.1"/>
</dbReference>
<sequence>MLFLGLRAPLKNPFYVLLYHTCHVPCGNNERTSRLILRIPRRL</sequence>
<name>R7QLB4_CHOCR</name>
<dbReference type="KEGG" id="ccp:CHC_T00001117001"/>
<proteinExistence type="predicted"/>